<evidence type="ECO:0000313" key="9">
    <source>
        <dbReference type="EMBL" id="MDA0178103.1"/>
    </source>
</evidence>
<evidence type="ECO:0000256" key="8">
    <source>
        <dbReference type="SAM" id="Phobius"/>
    </source>
</evidence>
<protein>
    <submittedName>
        <fullName evidence="9">MBOAT family protein</fullName>
    </submittedName>
</protein>
<keyword evidence="10" id="KW-1185">Reference proteome</keyword>
<organism evidence="9 10">
    <name type="scientific">Mesoflavibacter profundi</name>
    <dbReference type="NCBI Taxonomy" id="2708110"/>
    <lineage>
        <taxon>Bacteria</taxon>
        <taxon>Pseudomonadati</taxon>
        <taxon>Bacteroidota</taxon>
        <taxon>Flavobacteriia</taxon>
        <taxon>Flavobacteriales</taxon>
        <taxon>Flavobacteriaceae</taxon>
        <taxon>Mesoflavibacter</taxon>
    </lineage>
</organism>
<feature type="transmembrane region" description="Helical" evidence="8">
    <location>
        <begin position="379"/>
        <end position="402"/>
    </location>
</feature>
<dbReference type="PIRSF" id="PIRSF500217">
    <property type="entry name" value="AlgI"/>
    <property type="match status" value="1"/>
</dbReference>
<feature type="transmembrane region" description="Helical" evidence="8">
    <location>
        <begin position="93"/>
        <end position="109"/>
    </location>
</feature>
<reference evidence="9" key="1">
    <citation type="submission" date="2022-11" db="EMBL/GenBank/DDBJ databases">
        <title>Refractory cell wall polysaccharides provide important carbon source for microbial heterotrophs in the hadal ocean.</title>
        <authorList>
            <person name="Zhu X."/>
        </authorList>
    </citation>
    <scope>NUCLEOTIDE SEQUENCE</scope>
    <source>
        <strain evidence="9">MTRN7</strain>
    </source>
</reference>
<feature type="transmembrane region" description="Helical" evidence="8">
    <location>
        <begin position="206"/>
        <end position="226"/>
    </location>
</feature>
<dbReference type="EMBL" id="JAPFGC010000002">
    <property type="protein sequence ID" value="MDA0178103.1"/>
    <property type="molecule type" value="Genomic_DNA"/>
</dbReference>
<keyword evidence="6 7" id="KW-0472">Membrane</keyword>
<dbReference type="InterPro" id="IPR004299">
    <property type="entry name" value="MBOAT_fam"/>
</dbReference>
<evidence type="ECO:0000313" key="10">
    <source>
        <dbReference type="Proteomes" id="UP001149142"/>
    </source>
</evidence>
<feature type="transmembrane region" description="Helical" evidence="8">
    <location>
        <begin position="333"/>
        <end position="352"/>
    </location>
</feature>
<evidence type="ECO:0000256" key="2">
    <source>
        <dbReference type="ARBA" id="ARBA00010323"/>
    </source>
</evidence>
<evidence type="ECO:0000256" key="6">
    <source>
        <dbReference type="ARBA" id="ARBA00023136"/>
    </source>
</evidence>
<comment type="caution">
    <text evidence="9">The sequence shown here is derived from an EMBL/GenBank/DDBJ whole genome shotgun (WGS) entry which is preliminary data.</text>
</comment>
<dbReference type="PANTHER" id="PTHR13285:SF18">
    <property type="entry name" value="PROTEIN-CYSTEINE N-PALMITOYLTRANSFERASE RASP"/>
    <property type="match status" value="1"/>
</dbReference>
<dbReference type="Pfam" id="PF03062">
    <property type="entry name" value="MBOAT"/>
    <property type="match status" value="1"/>
</dbReference>
<dbReference type="InterPro" id="IPR028362">
    <property type="entry name" value="AlgI"/>
</dbReference>
<gene>
    <name evidence="9" type="ORF">OOZ35_11420</name>
</gene>
<name>A0ABT4S1Z9_9FLAO</name>
<sequence>MVYYVTPKRYKNLLLLLLSLGFYTWGEKQLVVLIILSAFTDYFAGLIIASGKKKAGLYLSICFNLGILAYFKYANFALTNINAVLEYFNLNVFYFKSVILPIGISFYTFQTMSYTIDVYRGHVKANRNFIDFATYVTLFPQLIAGPIVRYSEIETELKQRSISLNTFNQGIQRFIIGLAKKMIIANNCAIFADAAFSLTGSQSSALISWIGIIAYTLQIYFDFSGYSDMAIGLGKMFGFNFPENFNFPYISKSIREYWQRWHMTLSQWFKDYLYIPLGGNRLSNSRTYLNLFIVFLLTGLWHGASWNFIIWGIFHGLFIVLERFGLSKFLNKQVIFSHLYTLLVILFGFVIFRSENIDYAANYFKSLFNFSAKINYEFLAFYLTTEVCIALILGAIFSTKLLENLKTIIIKSNNIKTIKIAKLSYDIGLILLFVFCFYYIATDAYNPFIYFRF</sequence>
<dbReference type="PANTHER" id="PTHR13285">
    <property type="entry name" value="ACYLTRANSFERASE"/>
    <property type="match status" value="1"/>
</dbReference>
<evidence type="ECO:0000256" key="3">
    <source>
        <dbReference type="ARBA" id="ARBA00022475"/>
    </source>
</evidence>
<feature type="transmembrane region" description="Helical" evidence="8">
    <location>
        <begin position="9"/>
        <end position="25"/>
    </location>
</feature>
<feature type="transmembrane region" description="Helical" evidence="8">
    <location>
        <begin position="56"/>
        <end position="73"/>
    </location>
</feature>
<proteinExistence type="inferred from homology"/>
<keyword evidence="7" id="KW-0808">Transferase</keyword>
<evidence type="ECO:0000256" key="4">
    <source>
        <dbReference type="ARBA" id="ARBA00022692"/>
    </source>
</evidence>
<dbReference type="Proteomes" id="UP001149142">
    <property type="component" value="Unassembled WGS sequence"/>
</dbReference>
<keyword evidence="5 8" id="KW-1133">Transmembrane helix</keyword>
<comment type="subcellular location">
    <subcellularLocation>
        <location evidence="1">Cell membrane</location>
        <topology evidence="1">Multi-pass membrane protein</topology>
    </subcellularLocation>
</comment>
<feature type="transmembrane region" description="Helical" evidence="8">
    <location>
        <begin position="129"/>
        <end position="148"/>
    </location>
</feature>
<evidence type="ECO:0000256" key="5">
    <source>
        <dbReference type="ARBA" id="ARBA00022989"/>
    </source>
</evidence>
<comment type="similarity">
    <text evidence="2 7">Belongs to the membrane-bound acyltransferase family.</text>
</comment>
<keyword evidence="4 8" id="KW-0812">Transmembrane</keyword>
<dbReference type="RefSeq" id="WP_223878883.1">
    <property type="nucleotide sequence ID" value="NZ_CAXQEU010000122.1"/>
</dbReference>
<dbReference type="InterPro" id="IPR051085">
    <property type="entry name" value="MB_O-acyltransferase"/>
</dbReference>
<keyword evidence="3 7" id="KW-1003">Cell membrane</keyword>
<feature type="transmembrane region" description="Helical" evidence="8">
    <location>
        <begin position="423"/>
        <end position="441"/>
    </location>
</feature>
<dbReference type="PIRSF" id="PIRSF016636">
    <property type="entry name" value="AlgI_DltB"/>
    <property type="match status" value="1"/>
</dbReference>
<dbReference type="InterPro" id="IPR024194">
    <property type="entry name" value="Ac/AlaTfrase_AlgI/DltB"/>
</dbReference>
<keyword evidence="7" id="KW-0012">Acyltransferase</keyword>
<evidence type="ECO:0000256" key="7">
    <source>
        <dbReference type="PIRNR" id="PIRNR016636"/>
    </source>
</evidence>
<evidence type="ECO:0000256" key="1">
    <source>
        <dbReference type="ARBA" id="ARBA00004651"/>
    </source>
</evidence>
<accession>A0ABT4S1Z9</accession>